<keyword evidence="1" id="KW-0732">Signal</keyword>
<feature type="chain" id="PRO_5009527486" description="Ig-like domain-containing protein" evidence="1">
    <location>
        <begin position="25"/>
        <end position="377"/>
    </location>
</feature>
<reference evidence="2 3" key="1">
    <citation type="journal article" date="2016" name="Nat. Commun.">
        <title>Thousands of microbial genomes shed light on interconnected biogeochemical processes in an aquifer system.</title>
        <authorList>
            <person name="Anantharaman K."/>
            <person name="Brown C.T."/>
            <person name="Hug L.A."/>
            <person name="Sharon I."/>
            <person name="Castelle C.J."/>
            <person name="Probst A.J."/>
            <person name="Thomas B.C."/>
            <person name="Singh A."/>
            <person name="Wilkins M.J."/>
            <person name="Karaoz U."/>
            <person name="Brodie E.L."/>
            <person name="Williams K.H."/>
            <person name="Hubbard S.S."/>
            <person name="Banfield J.F."/>
        </authorList>
    </citation>
    <scope>NUCLEOTIDE SEQUENCE [LARGE SCALE GENOMIC DNA]</scope>
</reference>
<sequence length="377" mass="39651">MNPVTKIIFALAFVIFALPSVASAGIEDNISAWAWSSNIGWISMNCINVRGSCTASNYGVNKNDDGTLSGYAWSSNIGWIKFGGFSESPSDFPKGSGTQPKNANINLGNGKLQGWVRACAGTVNGDCTGASRTDGWDGWISLAGTTTSGAPYGVTLDGNVSTFASQYTCLTDCAWGSDVVGWVDFSGVRIEATVDPSTCTDGIRNGDETRVDTGGRCGGGSTPSITVIRKKSDGTSYSSGCYIKTGTITESVTCGNTYPKSSGAYTAIVDTLTGHKTTSRTCTTTTSGSINCNDINIDSTEVLFSLGLDTSNVTATLTHTPISGGDSCSILPRQHYKCDDGNETTNQASKVSSPTKWTWTCRTMQCTENKRPGFIEN</sequence>
<evidence type="ECO:0000256" key="1">
    <source>
        <dbReference type="SAM" id="SignalP"/>
    </source>
</evidence>
<feature type="signal peptide" evidence="1">
    <location>
        <begin position="1"/>
        <end position="24"/>
    </location>
</feature>
<accession>A0A1F6Y2I0</accession>
<evidence type="ECO:0000313" key="3">
    <source>
        <dbReference type="Proteomes" id="UP000177693"/>
    </source>
</evidence>
<dbReference type="EMBL" id="MFVL01000035">
    <property type="protein sequence ID" value="OGJ00562.1"/>
    <property type="molecule type" value="Genomic_DNA"/>
</dbReference>
<proteinExistence type="predicted"/>
<evidence type="ECO:0000313" key="2">
    <source>
        <dbReference type="EMBL" id="OGJ00562.1"/>
    </source>
</evidence>
<organism evidence="2 3">
    <name type="scientific">Candidatus Nomurabacteria bacterium RIFCSPLOWO2_02_FULL_40_67</name>
    <dbReference type="NCBI Taxonomy" id="1801787"/>
    <lineage>
        <taxon>Bacteria</taxon>
        <taxon>Candidatus Nomuraibacteriota</taxon>
    </lineage>
</organism>
<dbReference type="AlphaFoldDB" id="A0A1F6Y2I0"/>
<protein>
    <recommendedName>
        <fullName evidence="4">Ig-like domain-containing protein</fullName>
    </recommendedName>
</protein>
<name>A0A1F6Y2I0_9BACT</name>
<comment type="caution">
    <text evidence="2">The sequence shown here is derived from an EMBL/GenBank/DDBJ whole genome shotgun (WGS) entry which is preliminary data.</text>
</comment>
<dbReference type="Proteomes" id="UP000177693">
    <property type="component" value="Unassembled WGS sequence"/>
</dbReference>
<evidence type="ECO:0008006" key="4">
    <source>
        <dbReference type="Google" id="ProtNLM"/>
    </source>
</evidence>
<gene>
    <name evidence="2" type="ORF">A3I23_04070</name>
</gene>